<dbReference type="Gene3D" id="3.40.50.2300">
    <property type="match status" value="1"/>
</dbReference>
<evidence type="ECO:0000256" key="2">
    <source>
        <dbReference type="SAM" id="MobiDB-lite"/>
    </source>
</evidence>
<proteinExistence type="predicted"/>
<evidence type="ECO:0000259" key="3">
    <source>
        <dbReference type="PROSITE" id="PS50110"/>
    </source>
</evidence>
<organism evidence="4">
    <name type="scientific">Ziziphus jujuba</name>
    <name type="common">Chinese jujube</name>
    <name type="synonym">Ziziphus sativa</name>
    <dbReference type="NCBI Taxonomy" id="326968"/>
    <lineage>
        <taxon>Eukaryota</taxon>
        <taxon>Viridiplantae</taxon>
        <taxon>Streptophyta</taxon>
        <taxon>Embryophyta</taxon>
        <taxon>Tracheophyta</taxon>
        <taxon>Spermatophyta</taxon>
        <taxon>Magnoliopsida</taxon>
        <taxon>eudicotyledons</taxon>
        <taxon>Gunneridae</taxon>
        <taxon>Pentapetalae</taxon>
        <taxon>rosids</taxon>
        <taxon>fabids</taxon>
        <taxon>Rosales</taxon>
        <taxon>Rhamnaceae</taxon>
        <taxon>Paliureae</taxon>
        <taxon>Ziziphus</taxon>
    </lineage>
</organism>
<dbReference type="KEGG" id="zju:112492982"/>
<feature type="compositionally biased region" description="Low complexity" evidence="2">
    <location>
        <begin position="1"/>
        <end position="45"/>
    </location>
</feature>
<dbReference type="PROSITE" id="PS50110">
    <property type="entry name" value="RESPONSE_REGULATORY"/>
    <property type="match status" value="1"/>
</dbReference>
<gene>
    <name evidence="4" type="primary">LOC112492982</name>
</gene>
<evidence type="ECO:0000256" key="1">
    <source>
        <dbReference type="PROSITE-ProRule" id="PRU00169"/>
    </source>
</evidence>
<protein>
    <submittedName>
        <fullName evidence="4">Two-component response regulator ARR22</fullName>
    </submittedName>
</protein>
<dbReference type="SUPFAM" id="SSF52172">
    <property type="entry name" value="CheY-like"/>
    <property type="match status" value="1"/>
</dbReference>
<feature type="compositionally biased region" description="Low complexity" evidence="2">
    <location>
        <begin position="53"/>
        <end position="68"/>
    </location>
</feature>
<evidence type="ECO:0000313" key="4">
    <source>
        <dbReference type="RefSeq" id="XP_024933615.3"/>
    </source>
</evidence>
<dbReference type="GeneID" id="112492982"/>
<reference evidence="4" key="1">
    <citation type="submission" date="2025-05" db="UniProtKB">
        <authorList>
            <consortium name="RefSeq"/>
        </authorList>
    </citation>
    <scope>IDENTIFICATION</scope>
    <source>
        <tissue evidence="4">Seedling</tissue>
    </source>
</reference>
<keyword evidence="1" id="KW-0597">Phosphoprotein</keyword>
<dbReference type="GO" id="GO:0000160">
    <property type="term" value="P:phosphorelay signal transduction system"/>
    <property type="evidence" value="ECO:0007669"/>
    <property type="project" value="InterPro"/>
</dbReference>
<accession>A0A6P6GIJ4</accession>
<feature type="modified residue" description="4-aspartylphosphate" evidence="1">
    <location>
        <position position="168"/>
    </location>
</feature>
<feature type="domain" description="Response regulatory" evidence="3">
    <location>
        <begin position="116"/>
        <end position="231"/>
    </location>
</feature>
<dbReference type="RefSeq" id="XP_024933615.3">
    <property type="nucleotide sequence ID" value="XM_025077847.3"/>
</dbReference>
<dbReference type="Pfam" id="PF00072">
    <property type="entry name" value="Response_reg"/>
    <property type="match status" value="1"/>
</dbReference>
<dbReference type="CDD" id="cd17546">
    <property type="entry name" value="REC_hyHK_CKI1_RcsC-like"/>
    <property type="match status" value="1"/>
</dbReference>
<dbReference type="InterPro" id="IPR011006">
    <property type="entry name" value="CheY-like_superfamily"/>
</dbReference>
<name>A0A6P6GIJ4_ZIZJJ</name>
<dbReference type="InterPro" id="IPR052048">
    <property type="entry name" value="ST_Response_Regulator"/>
</dbReference>
<sequence length="233" mass="23990">MEKGSASASGSSSSSGSGSATSTTTTTKIMEKGSASASGSDSSSATTIVLEKSSASASGSSSSSATSMAEEKGSGSGSRYSSSSASATSTTTTKIMEKGSGSGSATSTTKINSAIRALVVDDDTLVRKLHGRILEKEFKIEDCIQGKDGKQAVDIHTDGQKFDLILMDSQMPNMDGIQATKNLREMGIASLIIGVSSEENAEQRFKEAGANGYVQKPLTADKLKPILEEFKLI</sequence>
<dbReference type="PANTHER" id="PTHR43228">
    <property type="entry name" value="TWO-COMPONENT RESPONSE REGULATOR"/>
    <property type="match status" value="1"/>
</dbReference>
<dbReference type="SMART" id="SM00448">
    <property type="entry name" value="REC"/>
    <property type="match status" value="1"/>
</dbReference>
<feature type="region of interest" description="Disordered" evidence="2">
    <location>
        <begin position="1"/>
        <end position="107"/>
    </location>
</feature>
<dbReference type="PANTHER" id="PTHR43228:SF12">
    <property type="entry name" value="TWO-COMPONENT RESPONSE REGULATOR 24"/>
    <property type="match status" value="1"/>
</dbReference>
<dbReference type="InterPro" id="IPR001789">
    <property type="entry name" value="Sig_transdc_resp-reg_receiver"/>
</dbReference>
<dbReference type="AlphaFoldDB" id="A0A6P6GIJ4"/>
<feature type="compositionally biased region" description="Low complexity" evidence="2">
    <location>
        <begin position="77"/>
        <end position="93"/>
    </location>
</feature>